<proteinExistence type="predicted"/>
<dbReference type="EMBL" id="JASPKY010000012">
    <property type="protein sequence ID" value="KAK9753564.1"/>
    <property type="molecule type" value="Genomic_DNA"/>
</dbReference>
<dbReference type="AlphaFoldDB" id="A0AAW1N4M7"/>
<organism evidence="1 2">
    <name type="scientific">Popillia japonica</name>
    <name type="common">Japanese beetle</name>
    <dbReference type="NCBI Taxonomy" id="7064"/>
    <lineage>
        <taxon>Eukaryota</taxon>
        <taxon>Metazoa</taxon>
        <taxon>Ecdysozoa</taxon>
        <taxon>Arthropoda</taxon>
        <taxon>Hexapoda</taxon>
        <taxon>Insecta</taxon>
        <taxon>Pterygota</taxon>
        <taxon>Neoptera</taxon>
        <taxon>Endopterygota</taxon>
        <taxon>Coleoptera</taxon>
        <taxon>Polyphaga</taxon>
        <taxon>Scarabaeiformia</taxon>
        <taxon>Scarabaeidae</taxon>
        <taxon>Rutelinae</taxon>
        <taxon>Popillia</taxon>
    </lineage>
</organism>
<keyword evidence="2" id="KW-1185">Reference proteome</keyword>
<name>A0AAW1N4M7_POPJA</name>
<protein>
    <submittedName>
        <fullName evidence="1">Uncharacterized protein</fullName>
    </submittedName>
</protein>
<gene>
    <name evidence="1" type="ORF">QE152_g1934</name>
</gene>
<dbReference type="Proteomes" id="UP001458880">
    <property type="component" value="Unassembled WGS sequence"/>
</dbReference>
<reference evidence="1 2" key="1">
    <citation type="journal article" date="2024" name="BMC Genomics">
        <title>De novo assembly and annotation of Popillia japonica's genome with initial clues to its potential as an invasive pest.</title>
        <authorList>
            <person name="Cucini C."/>
            <person name="Boschi S."/>
            <person name="Funari R."/>
            <person name="Cardaioli E."/>
            <person name="Iannotti N."/>
            <person name="Marturano G."/>
            <person name="Paoli F."/>
            <person name="Bruttini M."/>
            <person name="Carapelli A."/>
            <person name="Frati F."/>
            <person name="Nardi F."/>
        </authorList>
    </citation>
    <scope>NUCLEOTIDE SEQUENCE [LARGE SCALE GENOMIC DNA]</scope>
    <source>
        <strain evidence="1">DMR45628</strain>
    </source>
</reference>
<accession>A0AAW1N4M7</accession>
<comment type="caution">
    <text evidence="1">The sequence shown here is derived from an EMBL/GenBank/DDBJ whole genome shotgun (WGS) entry which is preliminary data.</text>
</comment>
<sequence>MTQIDILYEPGALAFYSDGNPICLVVIMIKFLKYDRAEEAEQWKNEGDAEMSKEFVCILKPCQDTIDFIRGWTIEDLKTK</sequence>
<evidence type="ECO:0000313" key="1">
    <source>
        <dbReference type="EMBL" id="KAK9753564.1"/>
    </source>
</evidence>
<evidence type="ECO:0000313" key="2">
    <source>
        <dbReference type="Proteomes" id="UP001458880"/>
    </source>
</evidence>